<evidence type="ECO:0000313" key="1">
    <source>
        <dbReference type="EMBL" id="DAE02373.1"/>
    </source>
</evidence>
<name>A0A8S5P6Z2_9CAUD</name>
<organism evidence="1">
    <name type="scientific">Herelleviridae sp. cttEB8</name>
    <dbReference type="NCBI Taxonomy" id="2825832"/>
    <lineage>
        <taxon>Viruses</taxon>
        <taxon>Duplodnaviria</taxon>
        <taxon>Heunggongvirae</taxon>
        <taxon>Uroviricota</taxon>
        <taxon>Caudoviricetes</taxon>
        <taxon>Herelleviridae</taxon>
    </lineage>
</organism>
<sequence length="194" mass="22705">MEILQIALITQKGNVFNVKMQIDEIVFESKEEVREKLLSVFANRKDAVVDVVIHSMQDELGLSDYSNEQLKAELKRRVNIARMKAIREKPKYYYWEGIVVDILRRYNRFAKWKFKIDSEELAASENFSYLNKWHGFEMISGAFNMTTAPKVGDRVKLRYRVVKSHFRSYRDSKIVSVIERADLSNETVIAGSEL</sequence>
<proteinExistence type="predicted"/>
<dbReference type="EMBL" id="BK015344">
    <property type="protein sequence ID" value="DAE02373.1"/>
    <property type="molecule type" value="Genomic_DNA"/>
</dbReference>
<reference evidence="1" key="1">
    <citation type="journal article" date="2021" name="Proc. Natl. Acad. Sci. U.S.A.">
        <title>A Catalog of Tens of Thousands of Viruses from Human Metagenomes Reveals Hidden Associations with Chronic Diseases.</title>
        <authorList>
            <person name="Tisza M.J."/>
            <person name="Buck C.B."/>
        </authorList>
    </citation>
    <scope>NUCLEOTIDE SEQUENCE</scope>
    <source>
        <strain evidence="1">CttEB8</strain>
    </source>
</reference>
<protein>
    <submittedName>
        <fullName evidence="1">Uncharacterized protein</fullName>
    </submittedName>
</protein>
<accession>A0A8S5P6Z2</accession>